<evidence type="ECO:0000313" key="3">
    <source>
        <dbReference type="Proteomes" id="UP000688137"/>
    </source>
</evidence>
<keyword evidence="1" id="KW-0472">Membrane</keyword>
<keyword evidence="1" id="KW-1133">Transmembrane helix</keyword>
<accession>A0A8S1MYR2</accession>
<keyword evidence="3" id="KW-1185">Reference proteome</keyword>
<sequence length="209" mass="23900">MRNLDIKTGKSFRRDSPLINSNPTFKTGLRYAKLLFSIFLSTIISAGIPLLPLLGIIQIGLQYIYDKNMLLKYHSYNEKQQVKLQEQLKSIKIITLKFTHFFLLLHLIFSVLIYGYPYIYTQNGMGVSQDWNDVSNKLLSKLSAVIPLTLLFINLLVAFIIDLIFFGINNNWKIQSDQIGQDVSQDLEDHVSILKEQGSAISQNLKTLS</sequence>
<proteinExistence type="predicted"/>
<protein>
    <submittedName>
        <fullName evidence="2">Uncharacterized protein</fullName>
    </submittedName>
</protein>
<evidence type="ECO:0000313" key="2">
    <source>
        <dbReference type="EMBL" id="CAD8084422.1"/>
    </source>
</evidence>
<comment type="caution">
    <text evidence="2">The sequence shown here is derived from an EMBL/GenBank/DDBJ whole genome shotgun (WGS) entry which is preliminary data.</text>
</comment>
<feature type="transmembrane region" description="Helical" evidence="1">
    <location>
        <begin position="98"/>
        <end position="119"/>
    </location>
</feature>
<evidence type="ECO:0000256" key="1">
    <source>
        <dbReference type="SAM" id="Phobius"/>
    </source>
</evidence>
<feature type="transmembrane region" description="Helical" evidence="1">
    <location>
        <begin position="139"/>
        <end position="166"/>
    </location>
</feature>
<name>A0A8S1MYR2_PARPR</name>
<organism evidence="2 3">
    <name type="scientific">Paramecium primaurelia</name>
    <dbReference type="NCBI Taxonomy" id="5886"/>
    <lineage>
        <taxon>Eukaryota</taxon>
        <taxon>Sar</taxon>
        <taxon>Alveolata</taxon>
        <taxon>Ciliophora</taxon>
        <taxon>Intramacronucleata</taxon>
        <taxon>Oligohymenophorea</taxon>
        <taxon>Peniculida</taxon>
        <taxon>Parameciidae</taxon>
        <taxon>Paramecium</taxon>
    </lineage>
</organism>
<feature type="transmembrane region" description="Helical" evidence="1">
    <location>
        <begin position="34"/>
        <end position="65"/>
    </location>
</feature>
<dbReference type="AlphaFoldDB" id="A0A8S1MYR2"/>
<gene>
    <name evidence="2" type="ORF">PPRIM_AZ9-3.1.T0720055</name>
</gene>
<reference evidence="2" key="1">
    <citation type="submission" date="2021-01" db="EMBL/GenBank/DDBJ databases">
        <authorList>
            <consortium name="Genoscope - CEA"/>
            <person name="William W."/>
        </authorList>
    </citation>
    <scope>NUCLEOTIDE SEQUENCE</scope>
</reference>
<keyword evidence="1" id="KW-0812">Transmembrane</keyword>
<dbReference type="Proteomes" id="UP000688137">
    <property type="component" value="Unassembled WGS sequence"/>
</dbReference>
<dbReference type="EMBL" id="CAJJDM010000075">
    <property type="protein sequence ID" value="CAD8084422.1"/>
    <property type="molecule type" value="Genomic_DNA"/>
</dbReference>